<evidence type="ECO:0000313" key="1">
    <source>
        <dbReference type="EMBL" id="MBB3105122.1"/>
    </source>
</evidence>
<reference evidence="1 2" key="1">
    <citation type="submission" date="2020-08" db="EMBL/GenBank/DDBJ databases">
        <title>Genomic Encyclopedia of Type Strains, Phase III (KMG-III): the genomes of soil and plant-associated and newly described type strains.</title>
        <authorList>
            <person name="Whitman W."/>
        </authorList>
    </citation>
    <scope>NUCLEOTIDE SEQUENCE [LARGE SCALE GENOMIC DNA]</scope>
    <source>
        <strain evidence="1 2">CECT 4462</strain>
    </source>
</reference>
<comment type="caution">
    <text evidence="1">The sequence shown here is derived from an EMBL/GenBank/DDBJ whole genome shotgun (WGS) entry which is preliminary data.</text>
</comment>
<dbReference type="AlphaFoldDB" id="A0A839T6Q8"/>
<name>A0A839T6Q8_AZOMA</name>
<evidence type="ECO:0000313" key="2">
    <source>
        <dbReference type="Proteomes" id="UP000549250"/>
    </source>
</evidence>
<accession>A0A839T6Q8</accession>
<protein>
    <recommendedName>
        <fullName evidence="3">Transposase</fullName>
    </recommendedName>
</protein>
<gene>
    <name evidence="1" type="ORF">FHR87_003556</name>
</gene>
<dbReference type="Proteomes" id="UP000549250">
    <property type="component" value="Unassembled WGS sequence"/>
</dbReference>
<evidence type="ECO:0008006" key="3">
    <source>
        <dbReference type="Google" id="ProtNLM"/>
    </source>
</evidence>
<organism evidence="1 2">
    <name type="scientific">Azomonas macrocytogenes</name>
    <name type="common">Azotobacter macrocytogenes</name>
    <dbReference type="NCBI Taxonomy" id="69962"/>
    <lineage>
        <taxon>Bacteria</taxon>
        <taxon>Pseudomonadati</taxon>
        <taxon>Pseudomonadota</taxon>
        <taxon>Gammaproteobacteria</taxon>
        <taxon>Pseudomonadales</taxon>
        <taxon>Pseudomonadaceae</taxon>
        <taxon>Azomonas</taxon>
    </lineage>
</organism>
<sequence>MKMVEQQARLSWHRVREGYKVEALAISNRLRGLLPAMLGDLLDALSGH</sequence>
<keyword evidence="2" id="KW-1185">Reference proteome</keyword>
<proteinExistence type="predicted"/>
<dbReference type="EMBL" id="JACHXI010000026">
    <property type="protein sequence ID" value="MBB3105122.1"/>
    <property type="molecule type" value="Genomic_DNA"/>
</dbReference>